<comment type="caution">
    <text evidence="2">The sequence shown here is derived from an EMBL/GenBank/DDBJ whole genome shotgun (WGS) entry which is preliminary data.</text>
</comment>
<reference evidence="3 4" key="1">
    <citation type="submission" date="2019-10" db="EMBL/GenBank/DDBJ databases">
        <authorList>
            <person name="Karimi E."/>
        </authorList>
    </citation>
    <scope>NUCLEOTIDE SEQUENCE [LARGE SCALE GENOMIC DNA]</scope>
    <source>
        <strain evidence="3">Pantoea sp. 111</strain>
    </source>
</reference>
<dbReference type="Proteomes" id="UP001468095">
    <property type="component" value="Unassembled WGS sequence"/>
</dbReference>
<dbReference type="EMBL" id="JABWPM010000033">
    <property type="protein sequence ID" value="NUY98827.1"/>
    <property type="molecule type" value="Genomic_DNA"/>
</dbReference>
<protein>
    <recommendedName>
        <fullName evidence="7">Restriction endonuclease type IV Mrr domain-containing protein</fullName>
    </recommendedName>
</protein>
<dbReference type="AlphaFoldDB" id="A0A653ZIY3"/>
<dbReference type="RefSeq" id="WP_031378098.1">
    <property type="nucleotide sequence ID" value="NZ_CAUQFK010000056.1"/>
</dbReference>
<evidence type="ECO:0000313" key="2">
    <source>
        <dbReference type="EMBL" id="NUY98827.1"/>
    </source>
</evidence>
<dbReference type="GeneID" id="57347612"/>
<reference evidence="2 5" key="2">
    <citation type="submission" date="2020-05" db="EMBL/GenBank/DDBJ databases">
        <title>Whole Genome Sequences of Enterobacteriales Associated with the International Space Station.</title>
        <authorList>
            <person name="Bharadwaj A."/>
            <person name="Daudu R."/>
            <person name="Singh N."/>
            <person name="Wood J."/>
            <person name="Debieu M."/>
            <person name="Mason C."/>
            <person name="Wang C."/>
            <person name="Venkateswaran K."/>
        </authorList>
    </citation>
    <scope>NUCLEOTIDE SEQUENCE [LARGE SCALE GENOMIC DNA]</scope>
    <source>
        <strain evidence="2 5">IF5SW-B1</strain>
    </source>
</reference>
<dbReference type="EMBL" id="CABWMH010000047">
    <property type="protein sequence ID" value="VXC54353.1"/>
    <property type="molecule type" value="Genomic_DNA"/>
</dbReference>
<evidence type="ECO:0000313" key="1">
    <source>
        <dbReference type="EMBL" id="MEL7698123.1"/>
    </source>
</evidence>
<evidence type="ECO:0000313" key="4">
    <source>
        <dbReference type="Proteomes" id="UP000433737"/>
    </source>
</evidence>
<name>A0A653ZIY3_9GAMM</name>
<sequence>MNSSDQTVISATSFTQAATLLEQGSRARIRLSWNISGDEFFRLVNLVKQGSEMSIEKEEDGFWLTQK</sequence>
<evidence type="ECO:0000313" key="3">
    <source>
        <dbReference type="EMBL" id="VXC54353.1"/>
    </source>
</evidence>
<evidence type="ECO:0000313" key="5">
    <source>
        <dbReference type="Proteomes" id="UP000566985"/>
    </source>
</evidence>
<organism evidence="2 5">
    <name type="scientific">Pantoea brenneri</name>
    <dbReference type="NCBI Taxonomy" id="472694"/>
    <lineage>
        <taxon>Bacteria</taxon>
        <taxon>Pseudomonadati</taxon>
        <taxon>Pseudomonadota</taxon>
        <taxon>Gammaproteobacteria</taxon>
        <taxon>Enterobacterales</taxon>
        <taxon>Erwiniaceae</taxon>
        <taxon>Pantoea</taxon>
    </lineage>
</organism>
<gene>
    <name evidence="1" type="ORF">AABB92_21000</name>
    <name evidence="2" type="ORF">HU668_20470</name>
    <name evidence="3" type="ORF">PANT111_510003</name>
</gene>
<proteinExistence type="predicted"/>
<reference evidence="1 6" key="3">
    <citation type="submission" date="2024-04" db="EMBL/GenBank/DDBJ databases">
        <authorList>
            <person name="Suleimanova A.D."/>
            <person name="Pudova D.S."/>
            <person name="Shagimardanova E.I."/>
            <person name="Sharipova M.R."/>
        </authorList>
    </citation>
    <scope>NUCLEOTIDE SEQUENCE [LARGE SCALE GENOMIC DNA]</scope>
    <source>
        <strain evidence="1 6">3.1</strain>
    </source>
</reference>
<evidence type="ECO:0000313" key="6">
    <source>
        <dbReference type="Proteomes" id="UP001468095"/>
    </source>
</evidence>
<dbReference type="Proteomes" id="UP000566985">
    <property type="component" value="Unassembled WGS sequence"/>
</dbReference>
<dbReference type="Proteomes" id="UP000433737">
    <property type="component" value="Unassembled WGS sequence"/>
</dbReference>
<accession>A0A653ZIY3</accession>
<dbReference type="EMBL" id="JBCGBG010000008">
    <property type="protein sequence ID" value="MEL7698123.1"/>
    <property type="molecule type" value="Genomic_DNA"/>
</dbReference>
<keyword evidence="6" id="KW-1185">Reference proteome</keyword>
<evidence type="ECO:0008006" key="7">
    <source>
        <dbReference type="Google" id="ProtNLM"/>
    </source>
</evidence>